<organism evidence="2 3">
    <name type="scientific">Thanatephorus cucumeris (strain AG1-IA)</name>
    <name type="common">Rice sheath blight fungus</name>
    <name type="synonym">Rhizoctonia solani</name>
    <dbReference type="NCBI Taxonomy" id="983506"/>
    <lineage>
        <taxon>Eukaryota</taxon>
        <taxon>Fungi</taxon>
        <taxon>Dikarya</taxon>
        <taxon>Basidiomycota</taxon>
        <taxon>Agaricomycotina</taxon>
        <taxon>Agaricomycetes</taxon>
        <taxon>Cantharellales</taxon>
        <taxon>Ceratobasidiaceae</taxon>
        <taxon>Rhizoctonia</taxon>
        <taxon>Rhizoctonia solani AG-1</taxon>
    </lineage>
</organism>
<comment type="caution">
    <text evidence="2">The sequence shown here is derived from an EMBL/GenBank/DDBJ whole genome shotgun (WGS) entry which is preliminary data.</text>
</comment>
<proteinExistence type="predicted"/>
<reference evidence="2 3" key="1">
    <citation type="journal article" date="2013" name="Nat. Commun.">
        <title>The evolution and pathogenic mechanisms of the rice sheath blight pathogen.</title>
        <authorList>
            <person name="Zheng A."/>
            <person name="Lin R."/>
            <person name="Xu L."/>
            <person name="Qin P."/>
            <person name="Tang C."/>
            <person name="Ai P."/>
            <person name="Zhang D."/>
            <person name="Liu Y."/>
            <person name="Sun Z."/>
            <person name="Feng H."/>
            <person name="Wang Y."/>
            <person name="Chen Y."/>
            <person name="Liang X."/>
            <person name="Fu R."/>
            <person name="Li Q."/>
            <person name="Zhang J."/>
            <person name="Yu X."/>
            <person name="Xie Z."/>
            <person name="Ding L."/>
            <person name="Guan P."/>
            <person name="Tang J."/>
            <person name="Liang Y."/>
            <person name="Wang S."/>
            <person name="Deng Q."/>
            <person name="Li S."/>
            <person name="Zhu J."/>
            <person name="Wang L."/>
            <person name="Liu H."/>
            <person name="Li P."/>
        </authorList>
    </citation>
    <scope>NUCLEOTIDE SEQUENCE [LARGE SCALE GENOMIC DNA]</scope>
    <source>
        <strain evidence="3">AG-1 IA</strain>
    </source>
</reference>
<sequence>MSVHSRQCIFSGAALSRFSDQLFFKDICLGGELIMPGGYAIHRRRSTGKLRTGPNLTMIIDAITSRDLKAHTSSSADGLAVSRAIGSVDRGSFYTESVGGSVLRTSGDLITPIRSSVIDDQGRGTGWDPALDPPPAYETIVAPLTLNGTRRVLKRSACRPSCYRSQPHGDSRDRIAVQTSSESGESREMMHTIHSSPVIRTVPESLTYERLPRPFVIQAQTSKHKLPDLFSSVGTPALPLHDVHESDWDNLLQDLVACSRYSTGQRIIAGFLPMTKHLGPPGCLANFVVEQGMRKGKLSKSFELLDIWNEQFFRPRRLEVILCKGDRCKSGRRSGFLAPDRINVAPRQNQNSTPEQADKDYRLVVISV</sequence>
<dbReference type="AlphaFoldDB" id="L8X091"/>
<evidence type="ECO:0000313" key="3">
    <source>
        <dbReference type="Proteomes" id="UP000011668"/>
    </source>
</evidence>
<gene>
    <name evidence="2" type="ORF">AG1IA_02331</name>
</gene>
<keyword evidence="3" id="KW-1185">Reference proteome</keyword>
<dbReference type="Pfam" id="PF15496">
    <property type="entry name" value="DUF4646"/>
    <property type="match status" value="1"/>
</dbReference>
<dbReference type="EMBL" id="AFRT01000521">
    <property type="protein sequence ID" value="ELU43645.1"/>
    <property type="molecule type" value="Genomic_DNA"/>
</dbReference>
<dbReference type="STRING" id="983506.L8X091"/>
<name>L8X091_THACA</name>
<dbReference type="Proteomes" id="UP000011668">
    <property type="component" value="Unassembled WGS sequence"/>
</dbReference>
<protein>
    <submittedName>
        <fullName evidence="2">Uncharacterized protein</fullName>
    </submittedName>
</protein>
<dbReference type="HOGENOM" id="CLU_927968_0_0_1"/>
<feature type="region of interest" description="Disordered" evidence="1">
    <location>
        <begin position="161"/>
        <end position="191"/>
    </location>
</feature>
<evidence type="ECO:0000313" key="2">
    <source>
        <dbReference type="EMBL" id="ELU43645.1"/>
    </source>
</evidence>
<evidence type="ECO:0000256" key="1">
    <source>
        <dbReference type="SAM" id="MobiDB-lite"/>
    </source>
</evidence>
<dbReference type="OrthoDB" id="5314275at2759"/>
<dbReference type="InterPro" id="IPR028018">
    <property type="entry name" value="DUF4646"/>
</dbReference>
<accession>L8X091</accession>